<dbReference type="OrthoDB" id="9809716at2"/>
<reference evidence="9 10" key="1">
    <citation type="submission" date="2019-02" db="EMBL/GenBank/DDBJ databases">
        <title>Deep-cultivation of Planctomycetes and their phenomic and genomic characterization uncovers novel biology.</title>
        <authorList>
            <person name="Wiegand S."/>
            <person name="Jogler M."/>
            <person name="Boedeker C."/>
            <person name="Pinto D."/>
            <person name="Vollmers J."/>
            <person name="Rivas-Marin E."/>
            <person name="Kohn T."/>
            <person name="Peeters S.H."/>
            <person name="Heuer A."/>
            <person name="Rast P."/>
            <person name="Oberbeckmann S."/>
            <person name="Bunk B."/>
            <person name="Jeske O."/>
            <person name="Meyerdierks A."/>
            <person name="Storesund J.E."/>
            <person name="Kallscheuer N."/>
            <person name="Luecker S."/>
            <person name="Lage O.M."/>
            <person name="Pohl T."/>
            <person name="Merkel B.J."/>
            <person name="Hornburger P."/>
            <person name="Mueller R.-W."/>
            <person name="Bruemmer F."/>
            <person name="Labrenz M."/>
            <person name="Spormann A.M."/>
            <person name="Op Den Camp H."/>
            <person name="Overmann J."/>
            <person name="Amann R."/>
            <person name="Jetten M.S.M."/>
            <person name="Mascher T."/>
            <person name="Medema M.H."/>
            <person name="Devos D.P."/>
            <person name="Kaster A.-K."/>
            <person name="Ovreas L."/>
            <person name="Rohde M."/>
            <person name="Galperin M.Y."/>
            <person name="Jogler C."/>
        </authorList>
    </citation>
    <scope>NUCLEOTIDE SEQUENCE [LARGE SCALE GENOMIC DNA]</scope>
    <source>
        <strain evidence="9 10">Pla108</strain>
    </source>
</reference>
<organism evidence="9 10">
    <name type="scientific">Botrimarina colliarenosi</name>
    <dbReference type="NCBI Taxonomy" id="2528001"/>
    <lineage>
        <taxon>Bacteria</taxon>
        <taxon>Pseudomonadati</taxon>
        <taxon>Planctomycetota</taxon>
        <taxon>Planctomycetia</taxon>
        <taxon>Pirellulales</taxon>
        <taxon>Lacipirellulaceae</taxon>
        <taxon>Botrimarina</taxon>
    </lineage>
</organism>
<dbReference type="Proteomes" id="UP000317421">
    <property type="component" value="Unassembled WGS sequence"/>
</dbReference>
<evidence type="ECO:0000256" key="5">
    <source>
        <dbReference type="ARBA" id="ARBA00023136"/>
    </source>
</evidence>
<comment type="caution">
    <text evidence="9">The sequence shown here is derived from an EMBL/GenBank/DDBJ whole genome shotgun (WGS) entry which is preliminary data.</text>
</comment>
<comment type="similarity">
    <text evidence="6">Belongs to the exbB/tolQ family.</text>
</comment>
<dbReference type="RefSeq" id="WP_146444951.1">
    <property type="nucleotide sequence ID" value="NZ_SJPR01000002.1"/>
</dbReference>
<evidence type="ECO:0000256" key="1">
    <source>
        <dbReference type="ARBA" id="ARBA00004651"/>
    </source>
</evidence>
<feature type="transmembrane region" description="Helical" evidence="7">
    <location>
        <begin position="12"/>
        <end position="33"/>
    </location>
</feature>
<dbReference type="GO" id="GO:0017038">
    <property type="term" value="P:protein import"/>
    <property type="evidence" value="ECO:0007669"/>
    <property type="project" value="TreeGrafter"/>
</dbReference>
<dbReference type="GO" id="GO:0005886">
    <property type="term" value="C:plasma membrane"/>
    <property type="evidence" value="ECO:0007669"/>
    <property type="project" value="UniProtKB-SubCell"/>
</dbReference>
<dbReference type="InterPro" id="IPR050790">
    <property type="entry name" value="ExbB/TolQ_transport"/>
</dbReference>
<feature type="domain" description="MotA/TolQ/ExbB proton channel" evidence="8">
    <location>
        <begin position="88"/>
        <end position="191"/>
    </location>
</feature>
<evidence type="ECO:0000256" key="3">
    <source>
        <dbReference type="ARBA" id="ARBA00022692"/>
    </source>
</evidence>
<dbReference type="InterPro" id="IPR002898">
    <property type="entry name" value="MotA_ExbB_proton_chnl"/>
</dbReference>
<keyword evidence="10" id="KW-1185">Reference proteome</keyword>
<dbReference type="EMBL" id="SJPR01000002">
    <property type="protein sequence ID" value="TWT98067.1"/>
    <property type="molecule type" value="Genomic_DNA"/>
</dbReference>
<keyword evidence="3 7" id="KW-0812">Transmembrane</keyword>
<dbReference type="AlphaFoldDB" id="A0A5C6AF75"/>
<dbReference type="PANTHER" id="PTHR30625">
    <property type="entry name" value="PROTEIN TOLQ"/>
    <property type="match status" value="1"/>
</dbReference>
<feature type="transmembrane region" description="Helical" evidence="7">
    <location>
        <begin position="124"/>
        <end position="144"/>
    </location>
</feature>
<evidence type="ECO:0000256" key="7">
    <source>
        <dbReference type="SAM" id="Phobius"/>
    </source>
</evidence>
<keyword evidence="6" id="KW-0653">Protein transport</keyword>
<protein>
    <submittedName>
        <fullName evidence="9">Colicin uptake protein TolQ</fullName>
    </submittedName>
</protein>
<sequence>MRFTFLFEIVGYAIYVGLAAIAIWGAFNLILVWRRVVTTRFRDEEELDAFVEAIDEPISAKKYDEAISLCGEDRRAMPQLALYAIMNREQGVDRVERQLAERFQLDVMSDIDYRLSWVSTVIKSAPMIGLLGTVIGMMGAFANLSTGTKVDTGKMAEDIMFALITTACGLAIAVPLLLAREGINVRIRKMEDLVTAGVSQVLEVLRLR</sequence>
<evidence type="ECO:0000313" key="9">
    <source>
        <dbReference type="EMBL" id="TWT98067.1"/>
    </source>
</evidence>
<comment type="subcellular location">
    <subcellularLocation>
        <location evidence="1">Cell membrane</location>
        <topology evidence="1">Multi-pass membrane protein</topology>
    </subcellularLocation>
    <subcellularLocation>
        <location evidence="6">Membrane</location>
        <topology evidence="6">Multi-pass membrane protein</topology>
    </subcellularLocation>
</comment>
<proteinExistence type="inferred from homology"/>
<dbReference type="PANTHER" id="PTHR30625:SF17">
    <property type="entry name" value="TOLQ-RELATED"/>
    <property type="match status" value="1"/>
</dbReference>
<feature type="transmembrane region" description="Helical" evidence="7">
    <location>
        <begin position="159"/>
        <end position="179"/>
    </location>
</feature>
<evidence type="ECO:0000256" key="4">
    <source>
        <dbReference type="ARBA" id="ARBA00022989"/>
    </source>
</evidence>
<keyword evidence="6" id="KW-0813">Transport</keyword>
<accession>A0A5C6AF75</accession>
<evidence type="ECO:0000313" key="10">
    <source>
        <dbReference type="Proteomes" id="UP000317421"/>
    </source>
</evidence>
<name>A0A5C6AF75_9BACT</name>
<gene>
    <name evidence="9" type="ORF">Pla108_22220</name>
</gene>
<evidence type="ECO:0000259" key="8">
    <source>
        <dbReference type="Pfam" id="PF01618"/>
    </source>
</evidence>
<dbReference type="Pfam" id="PF01618">
    <property type="entry name" value="MotA_ExbB"/>
    <property type="match status" value="1"/>
</dbReference>
<evidence type="ECO:0000256" key="2">
    <source>
        <dbReference type="ARBA" id="ARBA00022475"/>
    </source>
</evidence>
<keyword evidence="4 7" id="KW-1133">Transmembrane helix</keyword>
<evidence type="ECO:0000256" key="6">
    <source>
        <dbReference type="RuleBase" id="RU004057"/>
    </source>
</evidence>
<keyword evidence="5 7" id="KW-0472">Membrane</keyword>
<keyword evidence="2" id="KW-1003">Cell membrane</keyword>